<accession>A0ACB9RPU3</accession>
<protein>
    <submittedName>
        <fullName evidence="1">Uncharacterized protein</fullName>
    </submittedName>
</protein>
<evidence type="ECO:0000313" key="2">
    <source>
        <dbReference type="Proteomes" id="UP001057402"/>
    </source>
</evidence>
<reference evidence="2" key="1">
    <citation type="journal article" date="2023" name="Front. Plant Sci.">
        <title>Chromosomal-level genome assembly of Melastoma candidum provides insights into trichome evolution.</title>
        <authorList>
            <person name="Zhong Y."/>
            <person name="Wu W."/>
            <person name="Sun C."/>
            <person name="Zou P."/>
            <person name="Liu Y."/>
            <person name="Dai S."/>
            <person name="Zhou R."/>
        </authorList>
    </citation>
    <scope>NUCLEOTIDE SEQUENCE [LARGE SCALE GENOMIC DNA]</scope>
</reference>
<name>A0ACB9RPU3_9MYRT</name>
<comment type="caution">
    <text evidence="1">The sequence shown here is derived from an EMBL/GenBank/DDBJ whole genome shotgun (WGS) entry which is preliminary data.</text>
</comment>
<dbReference type="Proteomes" id="UP001057402">
    <property type="component" value="Chromosome 3"/>
</dbReference>
<sequence>MAEEGAAAAERALAALELICTVREGADEVRGHALAVPAMVSVMGRVEGRGREHAIGVLAVAFRAGRKDQALTVAAGAVLAEEVAKAVELALKGECSERGRRKGKQLLKLLRESKDDGNKDDEADGCRASLSRDSEVIANYA</sequence>
<evidence type="ECO:0000313" key="1">
    <source>
        <dbReference type="EMBL" id="KAI4380909.1"/>
    </source>
</evidence>
<dbReference type="EMBL" id="CM042882">
    <property type="protein sequence ID" value="KAI4380909.1"/>
    <property type="molecule type" value="Genomic_DNA"/>
</dbReference>
<proteinExistence type="predicted"/>
<keyword evidence="2" id="KW-1185">Reference proteome</keyword>
<organism evidence="1 2">
    <name type="scientific">Melastoma candidum</name>
    <dbReference type="NCBI Taxonomy" id="119954"/>
    <lineage>
        <taxon>Eukaryota</taxon>
        <taxon>Viridiplantae</taxon>
        <taxon>Streptophyta</taxon>
        <taxon>Embryophyta</taxon>
        <taxon>Tracheophyta</taxon>
        <taxon>Spermatophyta</taxon>
        <taxon>Magnoliopsida</taxon>
        <taxon>eudicotyledons</taxon>
        <taxon>Gunneridae</taxon>
        <taxon>Pentapetalae</taxon>
        <taxon>rosids</taxon>
        <taxon>malvids</taxon>
        <taxon>Myrtales</taxon>
        <taxon>Melastomataceae</taxon>
        <taxon>Melastomatoideae</taxon>
        <taxon>Melastomateae</taxon>
        <taxon>Melastoma</taxon>
    </lineage>
</organism>
<gene>
    <name evidence="1" type="ORF">MLD38_007044</name>
</gene>